<name>A0ABX6INU7_9ACTN</name>
<dbReference type="Proteomes" id="UP001059836">
    <property type="component" value="Chromosome"/>
</dbReference>
<feature type="transmembrane region" description="Helical" evidence="7">
    <location>
        <begin position="186"/>
        <end position="207"/>
    </location>
</feature>
<dbReference type="Pfam" id="PF19053">
    <property type="entry name" value="EccD"/>
    <property type="match status" value="1"/>
</dbReference>
<reference evidence="9" key="1">
    <citation type="journal article" date="2021" name="Nat. Microbiol.">
        <title>Cocultivation of an ultrasmall environmental parasitic bacterium with lytic ability against bacteria associated with wastewater foams.</title>
        <authorList>
            <person name="Batinovic S."/>
            <person name="Rose J.J.A."/>
            <person name="Ratcliffe J."/>
            <person name="Seviour R.J."/>
            <person name="Petrovski S."/>
        </authorList>
    </citation>
    <scope>NUCLEOTIDE SEQUENCE</scope>
    <source>
        <strain evidence="9">CON9</strain>
    </source>
</reference>
<feature type="domain" description="EccD-like transmembrane" evidence="8">
    <location>
        <begin position="128"/>
        <end position="486"/>
    </location>
</feature>
<dbReference type="InterPro" id="IPR024962">
    <property type="entry name" value="YukD-like"/>
</dbReference>
<evidence type="ECO:0000256" key="1">
    <source>
        <dbReference type="ARBA" id="ARBA00004651"/>
    </source>
</evidence>
<keyword evidence="3" id="KW-1003">Cell membrane</keyword>
<gene>
    <name evidence="9" type="primary">eccD</name>
    <name evidence="9" type="ORF">GII31_06680</name>
</gene>
<feature type="transmembrane region" description="Helical" evidence="7">
    <location>
        <begin position="425"/>
        <end position="448"/>
    </location>
</feature>
<keyword evidence="4 7" id="KW-0812">Transmembrane</keyword>
<comment type="subcellular location">
    <subcellularLocation>
        <location evidence="1">Cell membrane</location>
        <topology evidence="1">Multi-pass membrane protein</topology>
    </subcellularLocation>
</comment>
<dbReference type="InterPro" id="IPR044049">
    <property type="entry name" value="EccD_transm"/>
</dbReference>
<evidence type="ECO:0000259" key="8">
    <source>
        <dbReference type="Pfam" id="PF19053"/>
    </source>
</evidence>
<dbReference type="Gene3D" id="3.10.20.90">
    <property type="entry name" value="Phosphatidylinositol 3-kinase Catalytic Subunit, Chain A, domain 1"/>
    <property type="match status" value="1"/>
</dbReference>
<evidence type="ECO:0000256" key="5">
    <source>
        <dbReference type="ARBA" id="ARBA00022989"/>
    </source>
</evidence>
<evidence type="ECO:0000313" key="10">
    <source>
        <dbReference type="Proteomes" id="UP001059836"/>
    </source>
</evidence>
<organism evidence="9 10">
    <name type="scientific">Gordonia pseudamarae</name>
    <dbReference type="NCBI Taxonomy" id="2831662"/>
    <lineage>
        <taxon>Bacteria</taxon>
        <taxon>Bacillati</taxon>
        <taxon>Actinomycetota</taxon>
        <taxon>Actinomycetes</taxon>
        <taxon>Mycobacteriales</taxon>
        <taxon>Gordoniaceae</taxon>
        <taxon>Gordonia</taxon>
    </lineage>
</organism>
<feature type="transmembrane region" description="Helical" evidence="7">
    <location>
        <begin position="368"/>
        <end position="387"/>
    </location>
</feature>
<feature type="transmembrane region" description="Helical" evidence="7">
    <location>
        <begin position="399"/>
        <end position="419"/>
    </location>
</feature>
<evidence type="ECO:0000256" key="2">
    <source>
        <dbReference type="ARBA" id="ARBA00006162"/>
    </source>
</evidence>
<evidence type="ECO:0000256" key="6">
    <source>
        <dbReference type="ARBA" id="ARBA00023136"/>
    </source>
</evidence>
<comment type="similarity">
    <text evidence="2">Belongs to the EccD/Snm4 family.</text>
</comment>
<feature type="transmembrane region" description="Helical" evidence="7">
    <location>
        <begin position="340"/>
        <end position="362"/>
    </location>
</feature>
<accession>A0ABX6INU7</accession>
<keyword evidence="6 7" id="KW-0472">Membrane</keyword>
<sequence length="486" mass="48654">MVRVSVLGGNTQFDVGLPAGVQIAALIPELLSHIRSRSSGHPGSASGVDDDDHDGTAFRPHLWTLSMIGGEDLPAEVTLSESGVRDGELLVLQSRKSGAAPPLFDDVIDAVARLGEERTSQWSATTARYAGYAAAVAFSLLTALALLVADHPGSGWPLVVAAAACLVLLVASGVVGGVHRDAATSIALLCTTLPQAMAAGMLAVPGVIGRADIGLGCVVVLAVVVISYRVTGAGALCHSAATTAAVLGGTACGAALLTDASPAEVGAVTAVCAAAAVALAPRLTIVLAKLPLPPVPTAGGAGDLVDHEPSPTIEGIGAVGAMALPDARTLERRVALAESYLTGILTGAALVTVTATVVSVSWHTSASVGPLPVTAILATVISAVLCLRGRSHSGLAPAAILIGAGILGWLGVLSAMLFTTDPAPAGVVVAGLVTVVVATAIGVVATAHEFSPVMRRAVEIGEYVLVASIVPLLLWILDLYQSVRNL</sequence>
<proteinExistence type="inferred from homology"/>
<feature type="transmembrane region" description="Helical" evidence="7">
    <location>
        <begin position="155"/>
        <end position="174"/>
    </location>
</feature>
<evidence type="ECO:0000313" key="9">
    <source>
        <dbReference type="EMBL" id="QHN37396.1"/>
    </source>
</evidence>
<dbReference type="EMBL" id="CP045809">
    <property type="protein sequence ID" value="QHN37396.1"/>
    <property type="molecule type" value="Genomic_DNA"/>
</dbReference>
<evidence type="ECO:0000256" key="3">
    <source>
        <dbReference type="ARBA" id="ARBA00022475"/>
    </source>
</evidence>
<feature type="transmembrane region" description="Helical" evidence="7">
    <location>
        <begin position="129"/>
        <end position="149"/>
    </location>
</feature>
<protein>
    <submittedName>
        <fullName evidence="9">Type VII secretion integral membrane protein EccD</fullName>
    </submittedName>
</protein>
<dbReference type="PIRSF" id="PIRSF017804">
    <property type="entry name" value="Secretion_EccD1"/>
    <property type="match status" value="1"/>
</dbReference>
<keyword evidence="5 7" id="KW-1133">Transmembrane helix</keyword>
<feature type="transmembrane region" description="Helical" evidence="7">
    <location>
        <begin position="460"/>
        <end position="477"/>
    </location>
</feature>
<dbReference type="InterPro" id="IPR006707">
    <property type="entry name" value="T7SS_EccD"/>
</dbReference>
<keyword evidence="10" id="KW-1185">Reference proteome</keyword>
<evidence type="ECO:0000256" key="4">
    <source>
        <dbReference type="ARBA" id="ARBA00022692"/>
    </source>
</evidence>
<dbReference type="Pfam" id="PF08817">
    <property type="entry name" value="YukD"/>
    <property type="match status" value="1"/>
</dbReference>
<feature type="transmembrane region" description="Helical" evidence="7">
    <location>
        <begin position="213"/>
        <end position="230"/>
    </location>
</feature>
<evidence type="ECO:0000256" key="7">
    <source>
        <dbReference type="SAM" id="Phobius"/>
    </source>
</evidence>
<dbReference type="NCBIfam" id="TIGR03920">
    <property type="entry name" value="T7SS_EccD"/>
    <property type="match status" value="1"/>
</dbReference>